<feature type="non-terminal residue" evidence="9">
    <location>
        <position position="1"/>
    </location>
</feature>
<dbReference type="Pfam" id="PF03371">
    <property type="entry name" value="PRP38"/>
    <property type="match status" value="1"/>
</dbReference>
<keyword evidence="10" id="KW-1185">Reference proteome</keyword>
<dbReference type="AlphaFoldDB" id="A0A699ZJF0"/>
<accession>A0A699ZJF0</accession>
<name>A0A699ZJF0_HAELA</name>
<proteinExistence type="inferred from homology"/>
<dbReference type="GO" id="GO:0005681">
    <property type="term" value="C:spliceosomal complex"/>
    <property type="evidence" value="ECO:0007669"/>
    <property type="project" value="UniProtKB-KW"/>
</dbReference>
<organism evidence="9 10">
    <name type="scientific">Haematococcus lacustris</name>
    <name type="common">Green alga</name>
    <name type="synonym">Haematococcus pluvialis</name>
    <dbReference type="NCBI Taxonomy" id="44745"/>
    <lineage>
        <taxon>Eukaryota</taxon>
        <taxon>Viridiplantae</taxon>
        <taxon>Chlorophyta</taxon>
        <taxon>core chlorophytes</taxon>
        <taxon>Chlorophyceae</taxon>
        <taxon>CS clade</taxon>
        <taxon>Chlamydomonadales</taxon>
        <taxon>Haematococcaceae</taxon>
        <taxon>Haematococcus</taxon>
    </lineage>
</organism>
<dbReference type="InterPro" id="IPR005037">
    <property type="entry name" value="PRP38"/>
</dbReference>
<dbReference type="EMBL" id="BLLF01000909">
    <property type="protein sequence ID" value="GFH15852.1"/>
    <property type="molecule type" value="Genomic_DNA"/>
</dbReference>
<comment type="subcellular location">
    <subcellularLocation>
        <location evidence="1 7">Nucleus</location>
    </subcellularLocation>
</comment>
<keyword evidence="3 7" id="KW-0507">mRNA processing</keyword>
<keyword evidence="4 7" id="KW-0747">Spliceosome</keyword>
<dbReference type="GO" id="GO:0000398">
    <property type="term" value="P:mRNA splicing, via spliceosome"/>
    <property type="evidence" value="ECO:0007669"/>
    <property type="project" value="UniProtKB-UniRule"/>
</dbReference>
<evidence type="ECO:0000256" key="4">
    <source>
        <dbReference type="ARBA" id="ARBA00022728"/>
    </source>
</evidence>
<sequence length="61" mass="6767">MSGNARGPSTAFCLLYRLFSLGLSVGEVRQLVDHKDSPYIRAVRKRNATVRPTGSRSLTCR</sequence>
<reference evidence="9 10" key="1">
    <citation type="submission" date="2020-02" db="EMBL/GenBank/DDBJ databases">
        <title>Draft genome sequence of Haematococcus lacustris strain NIES-144.</title>
        <authorList>
            <person name="Morimoto D."/>
            <person name="Nakagawa S."/>
            <person name="Yoshida T."/>
            <person name="Sawayama S."/>
        </authorList>
    </citation>
    <scope>NUCLEOTIDE SEQUENCE [LARGE SCALE GENOMIC DNA]</scope>
    <source>
        <strain evidence="9 10">NIES-144</strain>
    </source>
</reference>
<evidence type="ECO:0000313" key="9">
    <source>
        <dbReference type="EMBL" id="GFH15852.1"/>
    </source>
</evidence>
<protein>
    <recommendedName>
        <fullName evidence="7">Pre-mRNA-splicing factor 38</fullName>
    </recommendedName>
</protein>
<comment type="caution">
    <text evidence="9">The sequence shown here is derived from an EMBL/GenBank/DDBJ whole genome shotgun (WGS) entry which is preliminary data.</text>
</comment>
<comment type="function">
    <text evidence="7">Required for pre-mRNA splicing.</text>
</comment>
<evidence type="ECO:0000256" key="7">
    <source>
        <dbReference type="RuleBase" id="RU367025"/>
    </source>
</evidence>
<gene>
    <name evidence="9" type="ORF">HaLaN_12160</name>
</gene>
<feature type="signal peptide" evidence="8">
    <location>
        <begin position="1"/>
        <end position="26"/>
    </location>
</feature>
<evidence type="ECO:0000256" key="3">
    <source>
        <dbReference type="ARBA" id="ARBA00022664"/>
    </source>
</evidence>
<feature type="non-terminal residue" evidence="9">
    <location>
        <position position="61"/>
    </location>
</feature>
<comment type="similarity">
    <text evidence="2 7">Belongs to the PRP38 family.</text>
</comment>
<evidence type="ECO:0000313" key="10">
    <source>
        <dbReference type="Proteomes" id="UP000485058"/>
    </source>
</evidence>
<keyword evidence="5 7" id="KW-0508">mRNA splicing</keyword>
<keyword evidence="6 7" id="KW-0539">Nucleus</keyword>
<dbReference type="Proteomes" id="UP000485058">
    <property type="component" value="Unassembled WGS sequence"/>
</dbReference>
<evidence type="ECO:0000256" key="2">
    <source>
        <dbReference type="ARBA" id="ARBA00006164"/>
    </source>
</evidence>
<evidence type="ECO:0000256" key="6">
    <source>
        <dbReference type="ARBA" id="ARBA00023242"/>
    </source>
</evidence>
<evidence type="ECO:0000256" key="5">
    <source>
        <dbReference type="ARBA" id="ARBA00023187"/>
    </source>
</evidence>
<evidence type="ECO:0000256" key="1">
    <source>
        <dbReference type="ARBA" id="ARBA00004123"/>
    </source>
</evidence>
<evidence type="ECO:0000256" key="8">
    <source>
        <dbReference type="SAM" id="SignalP"/>
    </source>
</evidence>
<feature type="chain" id="PRO_5025382148" description="Pre-mRNA-splicing factor 38" evidence="8">
    <location>
        <begin position="27"/>
        <end position="61"/>
    </location>
</feature>
<keyword evidence="8" id="KW-0732">Signal</keyword>